<gene>
    <name evidence="2" type="ORF">FFLO_06419</name>
</gene>
<dbReference type="Proteomes" id="UP000812966">
    <property type="component" value="Unassembled WGS sequence"/>
</dbReference>
<evidence type="ECO:0000313" key="2">
    <source>
        <dbReference type="EMBL" id="KAG7528083.1"/>
    </source>
</evidence>
<comment type="caution">
    <text evidence="2">The sequence shown here is derived from an EMBL/GenBank/DDBJ whole genome shotgun (WGS) entry which is preliminary data.</text>
</comment>
<proteinExistence type="predicted"/>
<accession>A0A8K0NQG6</accession>
<feature type="coiled-coil region" evidence="1">
    <location>
        <begin position="2"/>
        <end position="64"/>
    </location>
</feature>
<keyword evidence="3" id="KW-1185">Reference proteome</keyword>
<name>A0A8K0NQG6_9TREE</name>
<dbReference type="EMBL" id="JABELV010000208">
    <property type="protein sequence ID" value="KAG7528083.1"/>
    <property type="molecule type" value="Genomic_DNA"/>
</dbReference>
<sequence length="199" mass="22165">MADQLLIKLEKQRDEVESLHQIVTNVIQYGTDIGALKAENTFLKEENKKKDEQFQALMKKLEEATTGIQTLTTKVDELTTTVGELTPKIDKLNTKMKNSLKTQGDLINKVEEARQRWVNRCIALINQKRGIHNPLRSVDPSNVGVDVETTGEAVKKLETMKKGELDKVASQVGVPDSLIATNNMGSTRAIVEAIIRAQL</sequence>
<dbReference type="AlphaFoldDB" id="A0A8K0NQG6"/>
<reference evidence="2" key="1">
    <citation type="submission" date="2020-04" db="EMBL/GenBank/DDBJ databases">
        <title>Analysis of mating type loci in Filobasidium floriforme.</title>
        <authorList>
            <person name="Nowrousian M."/>
        </authorList>
    </citation>
    <scope>NUCLEOTIDE SEQUENCE</scope>
    <source>
        <strain evidence="2">CBS 6242</strain>
    </source>
</reference>
<evidence type="ECO:0000256" key="1">
    <source>
        <dbReference type="SAM" id="Coils"/>
    </source>
</evidence>
<dbReference type="Gene3D" id="1.10.287.1490">
    <property type="match status" value="1"/>
</dbReference>
<organism evidence="2 3">
    <name type="scientific">Filobasidium floriforme</name>
    <dbReference type="NCBI Taxonomy" id="5210"/>
    <lineage>
        <taxon>Eukaryota</taxon>
        <taxon>Fungi</taxon>
        <taxon>Dikarya</taxon>
        <taxon>Basidiomycota</taxon>
        <taxon>Agaricomycotina</taxon>
        <taxon>Tremellomycetes</taxon>
        <taxon>Filobasidiales</taxon>
        <taxon>Filobasidiaceae</taxon>
        <taxon>Filobasidium</taxon>
    </lineage>
</organism>
<dbReference type="SUPFAM" id="SSF90257">
    <property type="entry name" value="Myosin rod fragments"/>
    <property type="match status" value="1"/>
</dbReference>
<protein>
    <submittedName>
        <fullName evidence="2">Uncharacterized protein</fullName>
    </submittedName>
</protein>
<keyword evidence="1" id="KW-0175">Coiled coil</keyword>
<evidence type="ECO:0000313" key="3">
    <source>
        <dbReference type="Proteomes" id="UP000812966"/>
    </source>
</evidence>